<proteinExistence type="predicted"/>
<dbReference type="AlphaFoldDB" id="A0A8E2DY62"/>
<accession>A0A8E2DY62</accession>
<protein>
    <submittedName>
        <fullName evidence="1">Uncharacterized protein</fullName>
    </submittedName>
</protein>
<reference evidence="1 2" key="1">
    <citation type="journal article" date="2016" name="Nat. Commun.">
        <title>Ectomycorrhizal ecology is imprinted in the genome of the dominant symbiotic fungus Cenococcum geophilum.</title>
        <authorList>
            <consortium name="DOE Joint Genome Institute"/>
            <person name="Peter M."/>
            <person name="Kohler A."/>
            <person name="Ohm R.A."/>
            <person name="Kuo A."/>
            <person name="Krutzmann J."/>
            <person name="Morin E."/>
            <person name="Arend M."/>
            <person name="Barry K.W."/>
            <person name="Binder M."/>
            <person name="Choi C."/>
            <person name="Clum A."/>
            <person name="Copeland A."/>
            <person name="Grisel N."/>
            <person name="Haridas S."/>
            <person name="Kipfer T."/>
            <person name="LaButti K."/>
            <person name="Lindquist E."/>
            <person name="Lipzen A."/>
            <person name="Maire R."/>
            <person name="Meier B."/>
            <person name="Mihaltcheva S."/>
            <person name="Molinier V."/>
            <person name="Murat C."/>
            <person name="Poggeler S."/>
            <person name="Quandt C.A."/>
            <person name="Sperisen C."/>
            <person name="Tritt A."/>
            <person name="Tisserant E."/>
            <person name="Crous P.W."/>
            <person name="Henrissat B."/>
            <person name="Nehls U."/>
            <person name="Egli S."/>
            <person name="Spatafora J.W."/>
            <person name="Grigoriev I.V."/>
            <person name="Martin F.M."/>
        </authorList>
    </citation>
    <scope>NUCLEOTIDE SEQUENCE [LARGE SCALE GENOMIC DNA]</scope>
    <source>
        <strain evidence="1 2">CBS 459.81</strain>
    </source>
</reference>
<gene>
    <name evidence="1" type="ORF">K432DRAFT_471760</name>
</gene>
<sequence>MVAIQLVNRGGKQYLRSQPSKLFTTPPTSLARSLFVTKNASMISFRLPVDLHRQYAFHINVPGGNISPQSVYPENAAEYDSLGFLQLRGKNLDKPRYRAGLVLKCGLNWSVLVVFGLTFDESNGEYFGEFTVRKIREIGQIGSINDDTLVRISATKTSTTLPLRIASNSPTITVSVSPKKLLGVDIFSVEILYNGSVSN</sequence>
<keyword evidence="2" id="KW-1185">Reference proteome</keyword>
<evidence type="ECO:0000313" key="2">
    <source>
        <dbReference type="Proteomes" id="UP000250266"/>
    </source>
</evidence>
<dbReference type="EMBL" id="KV745611">
    <property type="protein sequence ID" value="OCK73936.1"/>
    <property type="molecule type" value="Genomic_DNA"/>
</dbReference>
<evidence type="ECO:0000313" key="1">
    <source>
        <dbReference type="EMBL" id="OCK73936.1"/>
    </source>
</evidence>
<organism evidence="1 2">
    <name type="scientific">Lepidopterella palustris CBS 459.81</name>
    <dbReference type="NCBI Taxonomy" id="1314670"/>
    <lineage>
        <taxon>Eukaryota</taxon>
        <taxon>Fungi</taxon>
        <taxon>Dikarya</taxon>
        <taxon>Ascomycota</taxon>
        <taxon>Pezizomycotina</taxon>
        <taxon>Dothideomycetes</taxon>
        <taxon>Pleosporomycetidae</taxon>
        <taxon>Mytilinidiales</taxon>
        <taxon>Argynnaceae</taxon>
        <taxon>Lepidopterella</taxon>
    </lineage>
</organism>
<name>A0A8E2DY62_9PEZI</name>
<dbReference type="Proteomes" id="UP000250266">
    <property type="component" value="Unassembled WGS sequence"/>
</dbReference>